<dbReference type="SUPFAM" id="SSF103190">
    <property type="entry name" value="Sensory domain-like"/>
    <property type="match status" value="1"/>
</dbReference>
<keyword evidence="2" id="KW-1003">Cell membrane</keyword>
<keyword evidence="4 6" id="KW-1133">Transmembrane helix</keyword>
<dbReference type="CDD" id="cd01949">
    <property type="entry name" value="GGDEF"/>
    <property type="match status" value="1"/>
</dbReference>
<feature type="domain" description="GGDEF" evidence="8">
    <location>
        <begin position="401"/>
        <end position="535"/>
    </location>
</feature>
<dbReference type="PROSITE" id="PS50885">
    <property type="entry name" value="HAMP"/>
    <property type="match status" value="1"/>
</dbReference>
<evidence type="ECO:0000256" key="2">
    <source>
        <dbReference type="ARBA" id="ARBA00022475"/>
    </source>
</evidence>
<comment type="caution">
    <text evidence="9">The sequence shown here is derived from an EMBL/GenBank/DDBJ whole genome shotgun (WGS) entry which is preliminary data.</text>
</comment>
<dbReference type="SUPFAM" id="SSF158472">
    <property type="entry name" value="HAMP domain-like"/>
    <property type="match status" value="1"/>
</dbReference>
<dbReference type="InterPro" id="IPR029151">
    <property type="entry name" value="Sensor-like_sf"/>
</dbReference>
<dbReference type="Pfam" id="PF00990">
    <property type="entry name" value="GGDEF"/>
    <property type="match status" value="1"/>
</dbReference>
<dbReference type="GO" id="GO:0003824">
    <property type="term" value="F:catalytic activity"/>
    <property type="evidence" value="ECO:0007669"/>
    <property type="project" value="UniProtKB-ARBA"/>
</dbReference>
<dbReference type="Pfam" id="PF00672">
    <property type="entry name" value="HAMP"/>
    <property type="match status" value="1"/>
</dbReference>
<dbReference type="NCBIfam" id="TIGR00254">
    <property type="entry name" value="GGDEF"/>
    <property type="match status" value="1"/>
</dbReference>
<dbReference type="SMART" id="SM00304">
    <property type="entry name" value="HAMP"/>
    <property type="match status" value="1"/>
</dbReference>
<protein>
    <submittedName>
        <fullName evidence="9">GGDEF domain-containing protein</fullName>
    </submittedName>
</protein>
<keyword evidence="5 6" id="KW-0472">Membrane</keyword>
<dbReference type="GO" id="GO:0007165">
    <property type="term" value="P:signal transduction"/>
    <property type="evidence" value="ECO:0007669"/>
    <property type="project" value="InterPro"/>
</dbReference>
<evidence type="ECO:0000259" key="8">
    <source>
        <dbReference type="PROSITE" id="PS50887"/>
    </source>
</evidence>
<sequence>MKLRRLRDSIATRLLILALAIVTVGAVTRYYALSNFLREDLSKVVEAQQLALASYVAHDIDQKVSQRETLLIRLAQDLPLPLLSDPPRLRQWLRDHYDYQPLFSIGIFVLAPNGRAIADYPPHALRLNNVYSDRDYFRAAMAGKPYIGRPVIGRTSHQPVLPMGAPIRDASGRVQGVLVGITALGAPGFLDLLQHTRIGDNQDSFLLISPRDRIFVSSSQPDMILKPLPRRGLNPLHDQAMAGWRGAGITVNAKGVEEVSGVASVSSAGWFVVARIPASDAFATVERVKNFSLRNTVVALAVFSLLACGGMYIVLRPLFQAARHADRMTRGDLPLEPLPISRDDEVGHLIAAFNRLLHKLNRHQLELARQAHHDPLTGLPNRALLTDRLHVALAQAQRKNGLIALLFMDLDGFKTINDSHGHKTGDKVLWLVAQRLSLIVRQTDTLARIGGDEFVLLLSDLDEHADEVARTVAAKCLDAFSHPFAADRADCQLGISIGIAISDGCHHPDRLLQAADQAMYRVKKTGRSGSETIRL</sequence>
<dbReference type="SUPFAM" id="SSF55073">
    <property type="entry name" value="Nucleotide cyclase"/>
    <property type="match status" value="1"/>
</dbReference>
<organism evidence="9 10">
    <name type="scientific">Chromobacterium alticapitis</name>
    <dbReference type="NCBI Taxonomy" id="2073169"/>
    <lineage>
        <taxon>Bacteria</taxon>
        <taxon>Pseudomonadati</taxon>
        <taxon>Pseudomonadota</taxon>
        <taxon>Betaproteobacteria</taxon>
        <taxon>Neisseriales</taxon>
        <taxon>Chromobacteriaceae</taxon>
        <taxon>Chromobacterium</taxon>
    </lineage>
</organism>
<keyword evidence="10" id="KW-1185">Reference proteome</keyword>
<dbReference type="PROSITE" id="PS50887">
    <property type="entry name" value="GGDEF"/>
    <property type="match status" value="1"/>
</dbReference>
<evidence type="ECO:0000259" key="7">
    <source>
        <dbReference type="PROSITE" id="PS50885"/>
    </source>
</evidence>
<dbReference type="RefSeq" id="WP_103903736.1">
    <property type="nucleotide sequence ID" value="NZ_PQWB01000088.1"/>
</dbReference>
<keyword evidence="3 6" id="KW-0812">Transmembrane</keyword>
<feature type="transmembrane region" description="Helical" evidence="6">
    <location>
        <begin position="297"/>
        <end position="319"/>
    </location>
</feature>
<dbReference type="CDD" id="cd06225">
    <property type="entry name" value="HAMP"/>
    <property type="match status" value="1"/>
</dbReference>
<evidence type="ECO:0000256" key="4">
    <source>
        <dbReference type="ARBA" id="ARBA00022989"/>
    </source>
</evidence>
<dbReference type="EMBL" id="PQWB01000088">
    <property type="protein sequence ID" value="POZ60874.1"/>
    <property type="molecule type" value="Genomic_DNA"/>
</dbReference>
<evidence type="ECO:0000256" key="3">
    <source>
        <dbReference type="ARBA" id="ARBA00022692"/>
    </source>
</evidence>
<dbReference type="PANTHER" id="PTHR46663">
    <property type="entry name" value="DIGUANYLATE CYCLASE DGCT-RELATED"/>
    <property type="match status" value="1"/>
</dbReference>
<proteinExistence type="predicted"/>
<dbReference type="InterPro" id="IPR043128">
    <property type="entry name" value="Rev_trsase/Diguanyl_cyclase"/>
</dbReference>
<accession>A0A2S5DCU1</accession>
<feature type="domain" description="HAMP" evidence="7">
    <location>
        <begin position="312"/>
        <end position="365"/>
    </location>
</feature>
<dbReference type="Gene3D" id="6.10.340.10">
    <property type="match status" value="1"/>
</dbReference>
<dbReference type="Gene3D" id="3.30.450.20">
    <property type="entry name" value="PAS domain"/>
    <property type="match status" value="1"/>
</dbReference>
<dbReference type="FunFam" id="3.30.70.270:FF:000001">
    <property type="entry name" value="Diguanylate cyclase domain protein"/>
    <property type="match status" value="1"/>
</dbReference>
<dbReference type="Pfam" id="PF02743">
    <property type="entry name" value="dCache_1"/>
    <property type="match status" value="1"/>
</dbReference>
<dbReference type="InterPro" id="IPR052163">
    <property type="entry name" value="DGC-Regulatory_Protein"/>
</dbReference>
<dbReference type="AlphaFoldDB" id="A0A2S5DCU1"/>
<evidence type="ECO:0000313" key="9">
    <source>
        <dbReference type="EMBL" id="POZ60874.1"/>
    </source>
</evidence>
<dbReference type="CDD" id="cd18774">
    <property type="entry name" value="PDC2_HK_sensor"/>
    <property type="match status" value="1"/>
</dbReference>
<comment type="subcellular location">
    <subcellularLocation>
        <location evidence="1">Cell membrane</location>
        <topology evidence="1">Multi-pass membrane protein</topology>
    </subcellularLocation>
</comment>
<dbReference type="InterPro" id="IPR033479">
    <property type="entry name" value="dCache_1"/>
</dbReference>
<dbReference type="OrthoDB" id="9812260at2"/>
<dbReference type="InterPro" id="IPR029787">
    <property type="entry name" value="Nucleotide_cyclase"/>
</dbReference>
<dbReference type="SMART" id="SM00267">
    <property type="entry name" value="GGDEF"/>
    <property type="match status" value="1"/>
</dbReference>
<reference evidence="10" key="1">
    <citation type="submission" date="2018-02" db="EMBL/GenBank/DDBJ databases">
        <authorList>
            <person name="O'Hara-Hanley K."/>
            <person name="Soby S."/>
        </authorList>
    </citation>
    <scope>NUCLEOTIDE SEQUENCE [LARGE SCALE GENOMIC DNA]</scope>
    <source>
        <strain evidence="10">MWU14-2602</strain>
    </source>
</reference>
<dbReference type="CDD" id="cd12914">
    <property type="entry name" value="PDC1_DGC_like"/>
    <property type="match status" value="1"/>
</dbReference>
<dbReference type="Proteomes" id="UP000237082">
    <property type="component" value="Unassembled WGS sequence"/>
</dbReference>
<name>A0A2S5DCU1_9NEIS</name>
<dbReference type="Gene3D" id="3.30.70.270">
    <property type="match status" value="1"/>
</dbReference>
<dbReference type="InterPro" id="IPR000160">
    <property type="entry name" value="GGDEF_dom"/>
</dbReference>
<dbReference type="PANTHER" id="PTHR46663:SF2">
    <property type="entry name" value="GGDEF DOMAIN-CONTAINING PROTEIN"/>
    <property type="match status" value="1"/>
</dbReference>
<gene>
    <name evidence="9" type="ORF">C2I19_16415</name>
</gene>
<dbReference type="GO" id="GO:0005886">
    <property type="term" value="C:plasma membrane"/>
    <property type="evidence" value="ECO:0007669"/>
    <property type="project" value="UniProtKB-SubCell"/>
</dbReference>
<evidence type="ECO:0000256" key="5">
    <source>
        <dbReference type="ARBA" id="ARBA00023136"/>
    </source>
</evidence>
<evidence type="ECO:0000313" key="10">
    <source>
        <dbReference type="Proteomes" id="UP000237082"/>
    </source>
</evidence>
<evidence type="ECO:0000256" key="1">
    <source>
        <dbReference type="ARBA" id="ARBA00004651"/>
    </source>
</evidence>
<evidence type="ECO:0000256" key="6">
    <source>
        <dbReference type="SAM" id="Phobius"/>
    </source>
</evidence>
<dbReference type="InterPro" id="IPR003660">
    <property type="entry name" value="HAMP_dom"/>
</dbReference>